<sequence>QYHKSHLCKTHSELFAMGKTESFYPKVRNTEGMSTITTAVQHSTTSTSLRNQTTKRNKGHLNWQRTSKTLTLFI</sequence>
<protein>
    <submittedName>
        <fullName evidence="1">Uncharacterized protein</fullName>
    </submittedName>
</protein>
<reference evidence="1" key="1">
    <citation type="journal article" date="2013" name="J. Virol.">
        <title>Sequencing, annotation, and characterization of the influenza ferret infectome.</title>
        <authorList>
            <person name="Leon A.J."/>
            <person name="Banner D."/>
            <person name="Xu L."/>
            <person name="Ran L."/>
            <person name="Peng Z."/>
            <person name="Yi K."/>
            <person name="Chen C."/>
            <person name="Xu F."/>
            <person name="Huang J."/>
            <person name="Zhao Z."/>
            <person name="Lin Z."/>
            <person name="Huang S.H."/>
            <person name="Fang Y."/>
            <person name="Kelvin A.A."/>
            <person name="Ross T.M."/>
            <person name="Farooqui A."/>
            <person name="Kelvin D.J."/>
        </authorList>
    </citation>
    <scope>NUCLEOTIDE SEQUENCE</scope>
    <source>
        <tissue evidence="1">Lungs</tissue>
    </source>
</reference>
<name>G9L4Y9_MUSPF</name>
<accession>G9L4Y9</accession>
<proteinExistence type="evidence at transcript level"/>
<evidence type="ECO:0000313" key="1">
    <source>
        <dbReference type="EMBL" id="AES12221.1"/>
    </source>
</evidence>
<feature type="non-terminal residue" evidence="1">
    <location>
        <position position="74"/>
    </location>
</feature>
<organism evidence="1">
    <name type="scientific">Mustela putorius furo</name>
    <name type="common">European domestic ferret</name>
    <name type="synonym">Mustela furo</name>
    <dbReference type="NCBI Taxonomy" id="9669"/>
    <lineage>
        <taxon>Eukaryota</taxon>
        <taxon>Metazoa</taxon>
        <taxon>Chordata</taxon>
        <taxon>Craniata</taxon>
        <taxon>Vertebrata</taxon>
        <taxon>Euteleostomi</taxon>
        <taxon>Mammalia</taxon>
        <taxon>Eutheria</taxon>
        <taxon>Laurasiatheria</taxon>
        <taxon>Carnivora</taxon>
        <taxon>Caniformia</taxon>
        <taxon>Musteloidea</taxon>
        <taxon>Mustelidae</taxon>
        <taxon>Mustelinae</taxon>
        <taxon>Mustela</taxon>
    </lineage>
</organism>
<dbReference type="AlphaFoldDB" id="G9L4Y9"/>
<feature type="non-terminal residue" evidence="1">
    <location>
        <position position="1"/>
    </location>
</feature>
<dbReference type="EMBL" id="JP023623">
    <property type="protein sequence ID" value="AES12221.1"/>
    <property type="molecule type" value="mRNA"/>
</dbReference>